<comment type="cofactor">
    <cofactor evidence="1">
        <name>Mg(2+)</name>
        <dbReference type="ChEBI" id="CHEBI:18420"/>
    </cofactor>
</comment>
<dbReference type="AlphaFoldDB" id="A0A7W8CYS3"/>
<sequence length="135" mass="15521">MLDVVCGALIIDGKVLIAKRSHGASIGKFEFPGGKVEPGETRKEALIREMKEECQIDIEQVEFLQESVDENQNVHLTCFTCTAKEKPTKLLVHSEYIWTTPDHIYDHDFFETDRSLVEKLQERWSCLNEPKKPKS</sequence>
<evidence type="ECO:0000256" key="9">
    <source>
        <dbReference type="ARBA" id="ARBA00023204"/>
    </source>
</evidence>
<dbReference type="InterPro" id="IPR047127">
    <property type="entry name" value="MutT-like"/>
</dbReference>
<dbReference type="GO" id="GO:0006260">
    <property type="term" value="P:DNA replication"/>
    <property type="evidence" value="ECO:0007669"/>
    <property type="project" value="UniProtKB-KW"/>
</dbReference>
<evidence type="ECO:0000256" key="6">
    <source>
        <dbReference type="ARBA" id="ARBA00022763"/>
    </source>
</evidence>
<dbReference type="Proteomes" id="UP000539953">
    <property type="component" value="Unassembled WGS sequence"/>
</dbReference>
<organism evidence="13 14">
    <name type="scientific">Catenisphaera adipataccumulans</name>
    <dbReference type="NCBI Taxonomy" id="700500"/>
    <lineage>
        <taxon>Bacteria</taxon>
        <taxon>Bacillati</taxon>
        <taxon>Bacillota</taxon>
        <taxon>Erysipelotrichia</taxon>
        <taxon>Erysipelotrichales</taxon>
        <taxon>Erysipelotrichaceae</taxon>
        <taxon>Catenisphaera</taxon>
    </lineage>
</organism>
<name>A0A7W8CYS3_9FIRM</name>
<evidence type="ECO:0000256" key="5">
    <source>
        <dbReference type="ARBA" id="ARBA00022723"/>
    </source>
</evidence>
<comment type="similarity">
    <text evidence="2">Belongs to the Nudix hydrolase family.</text>
</comment>
<dbReference type="PANTHER" id="PTHR47707:SF1">
    <property type="entry name" value="NUDIX HYDROLASE FAMILY PROTEIN"/>
    <property type="match status" value="1"/>
</dbReference>
<accession>A0A7W8CYS3</accession>
<dbReference type="InterPro" id="IPR000086">
    <property type="entry name" value="NUDIX_hydrolase_dom"/>
</dbReference>
<dbReference type="InterPro" id="IPR015797">
    <property type="entry name" value="NUDIX_hydrolase-like_dom_sf"/>
</dbReference>
<dbReference type="Gene3D" id="3.90.79.10">
    <property type="entry name" value="Nucleoside Triphosphate Pyrophosphohydrolase"/>
    <property type="match status" value="1"/>
</dbReference>
<evidence type="ECO:0000259" key="12">
    <source>
        <dbReference type="PROSITE" id="PS51462"/>
    </source>
</evidence>
<dbReference type="GO" id="GO:0046872">
    <property type="term" value="F:metal ion binding"/>
    <property type="evidence" value="ECO:0007669"/>
    <property type="project" value="UniProtKB-KW"/>
</dbReference>
<keyword evidence="5" id="KW-0479">Metal-binding</keyword>
<evidence type="ECO:0000256" key="4">
    <source>
        <dbReference type="ARBA" id="ARBA00022705"/>
    </source>
</evidence>
<keyword evidence="14" id="KW-1185">Reference proteome</keyword>
<evidence type="ECO:0000256" key="2">
    <source>
        <dbReference type="ARBA" id="ARBA00005582"/>
    </source>
</evidence>
<comment type="catalytic activity">
    <reaction evidence="10">
        <text>8-oxo-dGTP + H2O = 8-oxo-dGMP + diphosphate + H(+)</text>
        <dbReference type="Rhea" id="RHEA:31575"/>
        <dbReference type="ChEBI" id="CHEBI:15377"/>
        <dbReference type="ChEBI" id="CHEBI:15378"/>
        <dbReference type="ChEBI" id="CHEBI:33019"/>
        <dbReference type="ChEBI" id="CHEBI:63224"/>
        <dbReference type="ChEBI" id="CHEBI:77896"/>
        <dbReference type="EC" id="3.6.1.55"/>
    </reaction>
</comment>
<dbReference type="CDD" id="cd03425">
    <property type="entry name" value="NUDIX_MutT_NudA_like"/>
    <property type="match status" value="1"/>
</dbReference>
<keyword evidence="6" id="KW-0227">DNA damage</keyword>
<reference evidence="13 14" key="1">
    <citation type="submission" date="2020-08" db="EMBL/GenBank/DDBJ databases">
        <title>Genomic Encyclopedia of Type Strains, Phase IV (KMG-IV): sequencing the most valuable type-strain genomes for metagenomic binning, comparative biology and taxonomic classification.</title>
        <authorList>
            <person name="Goeker M."/>
        </authorList>
    </citation>
    <scope>NUCLEOTIDE SEQUENCE [LARGE SCALE GENOMIC DNA]</scope>
    <source>
        <strain evidence="13 14">DSM 25799</strain>
    </source>
</reference>
<protein>
    <recommendedName>
        <fullName evidence="11">8-oxo-dGTP diphosphatase</fullName>
        <ecNumber evidence="11">3.6.1.55</ecNumber>
    </recommendedName>
</protein>
<dbReference type="InterPro" id="IPR020476">
    <property type="entry name" value="Nudix_hydrolase"/>
</dbReference>
<dbReference type="EMBL" id="JACHHK010000009">
    <property type="protein sequence ID" value="MBB5183856.1"/>
    <property type="molecule type" value="Genomic_DNA"/>
</dbReference>
<dbReference type="PRINTS" id="PR00502">
    <property type="entry name" value="NUDIXFAMILY"/>
</dbReference>
<gene>
    <name evidence="13" type="ORF">HNQ47_001903</name>
</gene>
<evidence type="ECO:0000256" key="7">
    <source>
        <dbReference type="ARBA" id="ARBA00022801"/>
    </source>
</evidence>
<dbReference type="EC" id="3.6.1.55" evidence="11"/>
<dbReference type="GO" id="GO:0035539">
    <property type="term" value="F:8-oxo-7,8-dihydrodeoxyguanosine triphosphate pyrophosphatase activity"/>
    <property type="evidence" value="ECO:0007669"/>
    <property type="project" value="UniProtKB-EC"/>
</dbReference>
<evidence type="ECO:0000256" key="8">
    <source>
        <dbReference type="ARBA" id="ARBA00022842"/>
    </source>
</evidence>
<evidence type="ECO:0000256" key="3">
    <source>
        <dbReference type="ARBA" id="ARBA00022457"/>
    </source>
</evidence>
<dbReference type="SUPFAM" id="SSF55811">
    <property type="entry name" value="Nudix"/>
    <property type="match status" value="1"/>
</dbReference>
<dbReference type="GO" id="GO:0044715">
    <property type="term" value="F:8-oxo-dGDP phosphatase activity"/>
    <property type="evidence" value="ECO:0007669"/>
    <property type="project" value="TreeGrafter"/>
</dbReference>
<comment type="caution">
    <text evidence="13">The sequence shown here is derived from an EMBL/GenBank/DDBJ whole genome shotgun (WGS) entry which is preliminary data.</text>
</comment>
<dbReference type="GO" id="GO:0044716">
    <property type="term" value="F:8-oxo-GDP phosphatase activity"/>
    <property type="evidence" value="ECO:0007669"/>
    <property type="project" value="TreeGrafter"/>
</dbReference>
<dbReference type="RefSeq" id="WP_183329152.1">
    <property type="nucleotide sequence ID" value="NZ_JACHHK010000009.1"/>
</dbReference>
<evidence type="ECO:0000256" key="10">
    <source>
        <dbReference type="ARBA" id="ARBA00035861"/>
    </source>
</evidence>
<keyword evidence="9" id="KW-0234">DNA repair</keyword>
<evidence type="ECO:0000256" key="1">
    <source>
        <dbReference type="ARBA" id="ARBA00001946"/>
    </source>
</evidence>
<dbReference type="GO" id="GO:0006281">
    <property type="term" value="P:DNA repair"/>
    <property type="evidence" value="ECO:0007669"/>
    <property type="project" value="UniProtKB-KW"/>
</dbReference>
<dbReference type="GO" id="GO:0008413">
    <property type="term" value="F:8-oxo-7,8-dihydroguanosine triphosphate pyrophosphatase activity"/>
    <property type="evidence" value="ECO:0007669"/>
    <property type="project" value="TreeGrafter"/>
</dbReference>
<proteinExistence type="inferred from homology"/>
<dbReference type="PANTHER" id="PTHR47707">
    <property type="entry name" value="8-OXO-DGTP DIPHOSPHATASE"/>
    <property type="match status" value="1"/>
</dbReference>
<keyword evidence="8" id="KW-0460">Magnesium</keyword>
<feature type="domain" description="Nudix hydrolase" evidence="12">
    <location>
        <begin position="1"/>
        <end position="122"/>
    </location>
</feature>
<dbReference type="Pfam" id="PF00293">
    <property type="entry name" value="NUDIX"/>
    <property type="match status" value="1"/>
</dbReference>
<keyword evidence="7 13" id="KW-0378">Hydrolase</keyword>
<keyword evidence="3" id="KW-0515">Mutator protein</keyword>
<evidence type="ECO:0000256" key="11">
    <source>
        <dbReference type="ARBA" id="ARBA00038905"/>
    </source>
</evidence>
<dbReference type="PROSITE" id="PS51462">
    <property type="entry name" value="NUDIX"/>
    <property type="match status" value="1"/>
</dbReference>
<evidence type="ECO:0000313" key="13">
    <source>
        <dbReference type="EMBL" id="MBB5183856.1"/>
    </source>
</evidence>
<keyword evidence="4" id="KW-0235">DNA replication</keyword>
<evidence type="ECO:0000313" key="14">
    <source>
        <dbReference type="Proteomes" id="UP000539953"/>
    </source>
</evidence>